<protein>
    <submittedName>
        <fullName evidence="1">Uncharacterized protein</fullName>
    </submittedName>
</protein>
<accession>A0AAE9GAQ4</accession>
<organism evidence="1 2">
    <name type="scientific">Burkholderia phage Momento</name>
    <dbReference type="NCBI Taxonomy" id="2924902"/>
    <lineage>
        <taxon>Viruses</taxon>
        <taxon>Duplodnaviria</taxon>
        <taxon>Heunggongvirae</taxon>
        <taxon>Uroviricota</taxon>
        <taxon>Caudoviricetes</taxon>
        <taxon>Peduoviridae</taxon>
        <taxon>Kayeltresvirus</taxon>
        <taxon>Kayeltresvirus momento</taxon>
    </lineage>
</organism>
<name>A0AAE9GAQ4_9CAUD</name>
<gene>
    <name evidence="1" type="ORF">CPT_Momento_033</name>
</gene>
<dbReference type="EMBL" id="OM638611">
    <property type="protein sequence ID" value="UNY41863.1"/>
    <property type="molecule type" value="Genomic_DNA"/>
</dbReference>
<keyword evidence="2" id="KW-1185">Reference proteome</keyword>
<proteinExistence type="predicted"/>
<evidence type="ECO:0000313" key="2">
    <source>
        <dbReference type="Proteomes" id="UP000831025"/>
    </source>
</evidence>
<evidence type="ECO:0000313" key="1">
    <source>
        <dbReference type="EMBL" id="UNY41863.1"/>
    </source>
</evidence>
<reference evidence="1" key="1">
    <citation type="submission" date="2022-02" db="EMBL/GenBank/DDBJ databases">
        <title>Burkholderia cenocepacia phage Momento.</title>
        <authorList>
            <person name="Le T."/>
            <person name="Hernandez I."/>
            <person name="Gill J."/>
            <person name="Liu M."/>
        </authorList>
    </citation>
    <scope>NUCLEOTIDE SEQUENCE</scope>
</reference>
<dbReference type="Proteomes" id="UP000831025">
    <property type="component" value="Segment"/>
</dbReference>
<sequence length="93" mass="10429">MARSWLAPIRISSRAMLEIERLRCTASCSSSSRSMDVSRTYTGLSDRVPRGDRRGPLAVVMVGILCWLALRYGKASVMAAKVHVNRNGYKWKL</sequence>